<dbReference type="SMART" id="SM00860">
    <property type="entry name" value="SMI1_KNR4"/>
    <property type="match status" value="1"/>
</dbReference>
<evidence type="ECO:0000313" key="2">
    <source>
        <dbReference type="EMBL" id="RFM27922.1"/>
    </source>
</evidence>
<dbReference type="Pfam" id="PF09346">
    <property type="entry name" value="SMI1_KNR4"/>
    <property type="match status" value="1"/>
</dbReference>
<keyword evidence="3" id="KW-1185">Reference proteome</keyword>
<dbReference type="OrthoDB" id="1189226at2"/>
<dbReference type="InterPro" id="IPR018958">
    <property type="entry name" value="Knr4/Smi1-like_dom"/>
</dbReference>
<dbReference type="SUPFAM" id="SSF160631">
    <property type="entry name" value="SMI1/KNR4-like"/>
    <property type="match status" value="1"/>
</dbReference>
<gene>
    <name evidence="2" type="ORF">DXN05_10265</name>
</gene>
<accession>A0A3E1NJ25</accession>
<dbReference type="Gene3D" id="3.40.1580.10">
    <property type="entry name" value="SMI1/KNR4-like"/>
    <property type="match status" value="1"/>
</dbReference>
<evidence type="ECO:0000313" key="3">
    <source>
        <dbReference type="Proteomes" id="UP000261284"/>
    </source>
</evidence>
<sequence>MHTFKEVLDILYKSGNLLKPCKEREVKRVEEEYGVRLPSVYIEFLSNMGKGAGDFMLGSSCFYDEIFSLKDWAVELLEENGFRSLPENSFVFWMHQGYQFAFFMLDEGDNPQVFFYTEVNSNNNTPDFILQAESLADFFYEELKMSGIIE</sequence>
<name>A0A3E1NJ25_9BACT</name>
<feature type="domain" description="Knr4/Smi1-like" evidence="1">
    <location>
        <begin position="20"/>
        <end position="141"/>
    </location>
</feature>
<reference evidence="2 3" key="1">
    <citation type="submission" date="2018-08" db="EMBL/GenBank/DDBJ databases">
        <title>Chitinophagaceae sp. K23C18032701, a novel bacterium isolated from forest soil.</title>
        <authorList>
            <person name="Wang C."/>
        </authorList>
    </citation>
    <scope>NUCLEOTIDE SEQUENCE [LARGE SCALE GENOMIC DNA]</scope>
    <source>
        <strain evidence="2 3">K23C18032701</strain>
    </source>
</reference>
<dbReference type="AlphaFoldDB" id="A0A3E1NJ25"/>
<proteinExistence type="predicted"/>
<protein>
    <submittedName>
        <fullName evidence="2">SMI1/KNR4 family protein</fullName>
    </submittedName>
</protein>
<dbReference type="Proteomes" id="UP000261284">
    <property type="component" value="Unassembled WGS sequence"/>
</dbReference>
<organism evidence="2 3">
    <name type="scientific">Deminuibacter soli</name>
    <dbReference type="NCBI Taxonomy" id="2291815"/>
    <lineage>
        <taxon>Bacteria</taxon>
        <taxon>Pseudomonadati</taxon>
        <taxon>Bacteroidota</taxon>
        <taxon>Chitinophagia</taxon>
        <taxon>Chitinophagales</taxon>
        <taxon>Chitinophagaceae</taxon>
        <taxon>Deminuibacter</taxon>
    </lineage>
</organism>
<dbReference type="InterPro" id="IPR037883">
    <property type="entry name" value="Knr4/Smi1-like_sf"/>
</dbReference>
<dbReference type="EMBL" id="QTJU01000003">
    <property type="protein sequence ID" value="RFM27922.1"/>
    <property type="molecule type" value="Genomic_DNA"/>
</dbReference>
<comment type="caution">
    <text evidence="2">The sequence shown here is derived from an EMBL/GenBank/DDBJ whole genome shotgun (WGS) entry which is preliminary data.</text>
</comment>
<dbReference type="RefSeq" id="WP_116847169.1">
    <property type="nucleotide sequence ID" value="NZ_QTJU01000003.1"/>
</dbReference>
<evidence type="ECO:0000259" key="1">
    <source>
        <dbReference type="SMART" id="SM00860"/>
    </source>
</evidence>